<protein>
    <recommendedName>
        <fullName evidence="5">Carbohydrate-binding domain-containing protein</fullName>
    </recommendedName>
</protein>
<evidence type="ECO:0008006" key="5">
    <source>
        <dbReference type="Google" id="ProtNLM"/>
    </source>
</evidence>
<keyword evidence="2" id="KW-1133">Transmembrane helix</keyword>
<feature type="region of interest" description="Disordered" evidence="1">
    <location>
        <begin position="430"/>
        <end position="453"/>
    </location>
</feature>
<feature type="region of interest" description="Disordered" evidence="1">
    <location>
        <begin position="629"/>
        <end position="653"/>
    </location>
</feature>
<accession>K0YXK2</accession>
<dbReference type="AlphaFoldDB" id="K0YXK2"/>
<evidence type="ECO:0000256" key="2">
    <source>
        <dbReference type="SAM" id="Phobius"/>
    </source>
</evidence>
<dbReference type="InParanoid" id="K0YXK2"/>
<organism evidence="3 4">
    <name type="scientific">Slackia piriformis YIT 12062</name>
    <dbReference type="NCBI Taxonomy" id="742818"/>
    <lineage>
        <taxon>Bacteria</taxon>
        <taxon>Bacillati</taxon>
        <taxon>Actinomycetota</taxon>
        <taxon>Coriobacteriia</taxon>
        <taxon>Eggerthellales</taxon>
        <taxon>Eggerthellaceae</taxon>
        <taxon>Slackia</taxon>
    </lineage>
</organism>
<proteinExistence type="predicted"/>
<name>K0YXK2_9ACTN</name>
<keyword evidence="2" id="KW-0812">Transmembrane</keyword>
<evidence type="ECO:0000313" key="3">
    <source>
        <dbReference type="EMBL" id="EJZ84334.1"/>
    </source>
</evidence>
<dbReference type="InterPro" id="IPR025584">
    <property type="entry name" value="Cthe_2159"/>
</dbReference>
<keyword evidence="4" id="KW-1185">Reference proteome</keyword>
<evidence type="ECO:0000256" key="1">
    <source>
        <dbReference type="SAM" id="MobiDB-lite"/>
    </source>
</evidence>
<dbReference type="EMBL" id="ADMD01000002">
    <property type="protein sequence ID" value="EJZ84334.1"/>
    <property type="molecule type" value="Genomic_DNA"/>
</dbReference>
<reference evidence="3 4" key="1">
    <citation type="submission" date="2012-08" db="EMBL/GenBank/DDBJ databases">
        <title>The Genome Sequence of Slackia piriformis YIT 12062.</title>
        <authorList>
            <consortium name="The Broad Institute Genome Sequencing Platform"/>
            <person name="Earl A."/>
            <person name="Ward D."/>
            <person name="Feldgarden M."/>
            <person name="Gevers D."/>
            <person name="Morotomi M."/>
            <person name="Walker B."/>
            <person name="Young S.K."/>
            <person name="Zeng Q."/>
            <person name="Gargeya S."/>
            <person name="Fitzgerald M."/>
            <person name="Haas B."/>
            <person name="Abouelleil A."/>
            <person name="Alvarado L."/>
            <person name="Arachchi H.M."/>
            <person name="Berlin A.M."/>
            <person name="Chapman S.B."/>
            <person name="Goldberg J."/>
            <person name="Griggs A."/>
            <person name="Gujja S."/>
            <person name="Hansen M."/>
            <person name="Howarth C."/>
            <person name="Imamovic A."/>
            <person name="Larimer J."/>
            <person name="McCowen C."/>
            <person name="Montmayeur A."/>
            <person name="Murphy C."/>
            <person name="Neiman D."/>
            <person name="Pearson M."/>
            <person name="Priest M."/>
            <person name="Roberts A."/>
            <person name="Saif S."/>
            <person name="Shea T."/>
            <person name="Sisk P."/>
            <person name="Sykes S."/>
            <person name="Wortman J."/>
            <person name="Nusbaum C."/>
            <person name="Birren B."/>
        </authorList>
    </citation>
    <scope>NUCLEOTIDE SEQUENCE [LARGE SCALE GENOMIC DNA]</scope>
    <source>
        <strain evidence="3 4">YIT 12062</strain>
    </source>
</reference>
<dbReference type="Proteomes" id="UP000006069">
    <property type="component" value="Unassembled WGS sequence"/>
</dbReference>
<feature type="region of interest" description="Disordered" evidence="1">
    <location>
        <begin position="51"/>
        <end position="80"/>
    </location>
</feature>
<evidence type="ECO:0000313" key="4">
    <source>
        <dbReference type="Proteomes" id="UP000006069"/>
    </source>
</evidence>
<dbReference type="HOGENOM" id="CLU_021406_1_1_11"/>
<sequence>MMHFGAGRSEYDALRHRAAHVASRGLFCLAVIVMFFLSAAVLLAGCTSGADSTPSEDSSDGSVAEQATTSSESEADESGMDFSYSSRDLDVSYDAENATYIRLSDDSVEVQGLGATAVDGTVSVSAAGTYVVSGSIADGRIVVEAGDEDKVQIVLSNASVCSQDGPAISILSADKCFVTLEQDSTNALVDGSAYTLEEGADEPNAALYSKADLTLNGTGSLSIEGNWQHAVCSKDDLVITGGTYDVSAVEDAFRGKDCVKIADGSFTVEAGGDGFVSTNDEDETRGFVSIDGGTFDISAQDDGIQAYTHARLAGGEFSMDSGDDAVHSDGSVSVAGGTYDIVAADDAFHAETTLEVIDGTARVVSCYEGLEAQCVYLRGGTVHVTADDDAVNAASSSADGSFSEAVASSSDPVGEGSLSAADPFSAPAAGVSAGAPAGEADVRGATPESGMAEGGVGMGDSSCVIEISGGYYVLTSGGDTLDSNGSIAIAGGTVLAQGAPNTDDYVLDYDIEATIDGGTLIALGGREMAQNLTSGSQAFGMASVSGSAGKTVAIVDGEGSVLGSFTAVYDFDTVVASVSGMQDGEVYGIVAADSLEGANEDGYASSGTLSAVDAMELVVSTSAQSGLGGLGADGQAAGPGMAGDVRQGPGAQP</sequence>
<feature type="region of interest" description="Disordered" evidence="1">
    <location>
        <begin position="402"/>
        <end position="421"/>
    </location>
</feature>
<dbReference type="eggNOG" id="ENOG502Z8AD">
    <property type="taxonomic scope" value="Bacteria"/>
</dbReference>
<feature type="transmembrane region" description="Helical" evidence="2">
    <location>
        <begin position="21"/>
        <end position="45"/>
    </location>
</feature>
<gene>
    <name evidence="3" type="ORF">HMPREF9451_00644</name>
</gene>
<dbReference type="PATRIC" id="fig|742818.3.peg.698"/>
<dbReference type="RefSeq" id="WP_009138872.1">
    <property type="nucleotide sequence ID" value="NZ_JH815198.1"/>
</dbReference>
<keyword evidence="2" id="KW-0472">Membrane</keyword>
<dbReference type="Pfam" id="PF14262">
    <property type="entry name" value="Cthe_2159"/>
    <property type="match status" value="1"/>
</dbReference>
<comment type="caution">
    <text evidence="3">The sequence shown here is derived from an EMBL/GenBank/DDBJ whole genome shotgun (WGS) entry which is preliminary data.</text>
</comment>
<feature type="compositionally biased region" description="Low complexity" evidence="1">
    <location>
        <begin position="430"/>
        <end position="439"/>
    </location>
</feature>